<accession>A0A9P7F1M4</accession>
<dbReference type="GeneID" id="64693882"/>
<keyword evidence="2" id="KW-1185">Reference proteome</keyword>
<organism evidence="1 2">
    <name type="scientific">Suillus discolor</name>
    <dbReference type="NCBI Taxonomy" id="1912936"/>
    <lineage>
        <taxon>Eukaryota</taxon>
        <taxon>Fungi</taxon>
        <taxon>Dikarya</taxon>
        <taxon>Basidiomycota</taxon>
        <taxon>Agaricomycotina</taxon>
        <taxon>Agaricomycetes</taxon>
        <taxon>Agaricomycetidae</taxon>
        <taxon>Boletales</taxon>
        <taxon>Suillineae</taxon>
        <taxon>Suillaceae</taxon>
        <taxon>Suillus</taxon>
    </lineage>
</organism>
<dbReference type="RefSeq" id="XP_041289650.1">
    <property type="nucleotide sequence ID" value="XM_041431623.1"/>
</dbReference>
<evidence type="ECO:0000313" key="1">
    <source>
        <dbReference type="EMBL" id="KAG2100707.1"/>
    </source>
</evidence>
<sequence>LQCRLYSSPWGKPCQVTMLTQCSDHLHSGKRFPVPESLLDCATVQPYMHNYLVTLHEGRHIYQFCVFFKQHCHLRTNPLLSSIDHIF</sequence>
<evidence type="ECO:0000313" key="2">
    <source>
        <dbReference type="Proteomes" id="UP000823399"/>
    </source>
</evidence>
<gene>
    <name evidence="1" type="ORF">F5147DRAFT_581939</name>
</gene>
<dbReference type="Proteomes" id="UP000823399">
    <property type="component" value="Unassembled WGS sequence"/>
</dbReference>
<proteinExistence type="predicted"/>
<dbReference type="OrthoDB" id="2916406at2759"/>
<dbReference type="AlphaFoldDB" id="A0A9P7F1M4"/>
<name>A0A9P7F1M4_9AGAM</name>
<feature type="non-terminal residue" evidence="1">
    <location>
        <position position="1"/>
    </location>
</feature>
<reference evidence="1" key="1">
    <citation type="journal article" date="2020" name="New Phytol.">
        <title>Comparative genomics reveals dynamic genome evolution in host specialist ectomycorrhizal fungi.</title>
        <authorList>
            <person name="Lofgren L.A."/>
            <person name="Nguyen N.H."/>
            <person name="Vilgalys R."/>
            <person name="Ruytinx J."/>
            <person name="Liao H.L."/>
            <person name="Branco S."/>
            <person name="Kuo A."/>
            <person name="LaButti K."/>
            <person name="Lipzen A."/>
            <person name="Andreopoulos W."/>
            <person name="Pangilinan J."/>
            <person name="Riley R."/>
            <person name="Hundley H."/>
            <person name="Na H."/>
            <person name="Barry K."/>
            <person name="Grigoriev I.V."/>
            <person name="Stajich J.E."/>
            <person name="Kennedy P.G."/>
        </authorList>
    </citation>
    <scope>NUCLEOTIDE SEQUENCE</scope>
    <source>
        <strain evidence="1">FC423</strain>
    </source>
</reference>
<dbReference type="EMBL" id="JABBWM010000053">
    <property type="protein sequence ID" value="KAG2100707.1"/>
    <property type="molecule type" value="Genomic_DNA"/>
</dbReference>
<protein>
    <submittedName>
        <fullName evidence="1">Uncharacterized protein</fullName>
    </submittedName>
</protein>
<comment type="caution">
    <text evidence="1">The sequence shown here is derived from an EMBL/GenBank/DDBJ whole genome shotgun (WGS) entry which is preliminary data.</text>
</comment>